<feature type="transmembrane region" description="Helical" evidence="1">
    <location>
        <begin position="51"/>
        <end position="72"/>
    </location>
</feature>
<dbReference type="AlphaFoldDB" id="A0A1Y1S6X5"/>
<feature type="transmembrane region" description="Helical" evidence="1">
    <location>
        <begin position="148"/>
        <end position="169"/>
    </location>
</feature>
<dbReference type="EMBL" id="LWDP01000029">
    <property type="protein sequence ID" value="ORD94205.1"/>
    <property type="molecule type" value="Genomic_DNA"/>
</dbReference>
<proteinExistence type="predicted"/>
<sequence length="394" mass="46053">MTHSNSITLPELFCLTFQPDTFGIIYDKLPCNNTLVEFCFTVMPMYFSLVWFNWIYCIFGFILLIDLLILICSKSSKEEIINTSSDFVRFKIITIVTIAVFLADFRVYDSARLGKQMGQRGLKLMDVGAVLFAINAGFIYSICSRMRLLYAMTISAVLGLVRFGSIHFGRNVRYDMREFGQFMNFFFILAICTGFFLAGINYEWIGEILLIIHEILLRLFLEERILRTERNTFYSANIEGVSYIIPILGVMMIFYNIGKDYFGKREKKYLVRKYSIKIAFYVIVYCGMRERSIFRRTHNMTFMLANVLLILGNGIVSECLCRIARKRFRLVYATSRSMLQKLLLSQVGIMVCKRWKWNKSRSNISIHVVNLMYLLILHVAIPRLLLLIRQRCIK</sequence>
<gene>
    <name evidence="2" type="ORF">ECANGB1_1031</name>
</gene>
<feature type="transmembrane region" description="Helical" evidence="1">
    <location>
        <begin position="181"/>
        <end position="198"/>
    </location>
</feature>
<accession>A0A1Y1S6X5</accession>
<feature type="transmembrane region" description="Helical" evidence="1">
    <location>
        <begin position="122"/>
        <end position="142"/>
    </location>
</feature>
<organism evidence="2 3">
    <name type="scientific">Enterospora canceri</name>
    <dbReference type="NCBI Taxonomy" id="1081671"/>
    <lineage>
        <taxon>Eukaryota</taxon>
        <taxon>Fungi</taxon>
        <taxon>Fungi incertae sedis</taxon>
        <taxon>Microsporidia</taxon>
        <taxon>Enterocytozoonidae</taxon>
        <taxon>Enterospora</taxon>
    </lineage>
</organism>
<keyword evidence="1" id="KW-0472">Membrane</keyword>
<name>A0A1Y1S6X5_9MICR</name>
<evidence type="ECO:0000313" key="3">
    <source>
        <dbReference type="Proteomes" id="UP000192639"/>
    </source>
</evidence>
<dbReference type="GO" id="GO:0016020">
    <property type="term" value="C:membrane"/>
    <property type="evidence" value="ECO:0007669"/>
    <property type="project" value="InterPro"/>
</dbReference>
<evidence type="ECO:0000256" key="1">
    <source>
        <dbReference type="SAM" id="Phobius"/>
    </source>
</evidence>
<keyword evidence="3" id="KW-1185">Reference proteome</keyword>
<feature type="transmembrane region" description="Helical" evidence="1">
    <location>
        <begin position="300"/>
        <end position="325"/>
    </location>
</feature>
<reference evidence="2 3" key="1">
    <citation type="journal article" date="2017" name="Environ. Microbiol.">
        <title>Decay of the glycolytic pathway and adaptation to intranuclear parasitism within Enterocytozoonidae microsporidia.</title>
        <authorList>
            <person name="Wiredu Boakye D."/>
            <person name="Jaroenlak P."/>
            <person name="Prachumwat A."/>
            <person name="Williams T.A."/>
            <person name="Bateman K.S."/>
            <person name="Itsathitphaisarn O."/>
            <person name="Sritunyalucksana K."/>
            <person name="Paszkiewicz K.H."/>
            <person name="Moore K.A."/>
            <person name="Stentiford G.D."/>
            <person name="Williams B.A."/>
        </authorList>
    </citation>
    <scope>NUCLEOTIDE SEQUENCE [LARGE SCALE GENOMIC DNA]</scope>
    <source>
        <strain evidence="2 3">GB1</strain>
    </source>
</reference>
<evidence type="ECO:0000313" key="2">
    <source>
        <dbReference type="EMBL" id="ORD94205.1"/>
    </source>
</evidence>
<feature type="transmembrane region" description="Helical" evidence="1">
    <location>
        <begin position="233"/>
        <end position="257"/>
    </location>
</feature>
<comment type="caution">
    <text evidence="2">The sequence shown here is derived from an EMBL/GenBank/DDBJ whole genome shotgun (WGS) entry which is preliminary data.</text>
</comment>
<keyword evidence="1" id="KW-1133">Transmembrane helix</keyword>
<keyword evidence="1" id="KW-0812">Transmembrane</keyword>
<dbReference type="Pfam" id="PF06423">
    <property type="entry name" value="GWT1"/>
    <property type="match status" value="1"/>
</dbReference>
<dbReference type="VEuPathDB" id="MicrosporidiaDB:ECANGB1_1031"/>
<dbReference type="GO" id="GO:0006506">
    <property type="term" value="P:GPI anchor biosynthetic process"/>
    <property type="evidence" value="ECO:0007669"/>
    <property type="project" value="InterPro"/>
</dbReference>
<feature type="transmembrane region" description="Helical" evidence="1">
    <location>
        <begin position="269"/>
        <end position="288"/>
    </location>
</feature>
<dbReference type="OrthoDB" id="15270at2759"/>
<feature type="transmembrane region" description="Helical" evidence="1">
    <location>
        <begin position="364"/>
        <end position="388"/>
    </location>
</feature>
<dbReference type="InterPro" id="IPR009447">
    <property type="entry name" value="PIGW/GWT1"/>
</dbReference>
<dbReference type="Proteomes" id="UP000192639">
    <property type="component" value="Unassembled WGS sequence"/>
</dbReference>
<protein>
    <submittedName>
        <fullName evidence="2">Uncharacterized protein</fullName>
    </submittedName>
</protein>
<dbReference type="GO" id="GO:0016746">
    <property type="term" value="F:acyltransferase activity"/>
    <property type="evidence" value="ECO:0007669"/>
    <property type="project" value="InterPro"/>
</dbReference>
<feature type="transmembrane region" description="Helical" evidence="1">
    <location>
        <begin position="204"/>
        <end position="221"/>
    </location>
</feature>